<accession>A0A394DF83</accession>
<evidence type="ECO:0000313" key="2">
    <source>
        <dbReference type="EMBL" id="OIW21533.1"/>
    </source>
</evidence>
<evidence type="ECO:0000313" key="3">
    <source>
        <dbReference type="Proteomes" id="UP000188354"/>
    </source>
</evidence>
<sequence>MPNMFYDIQSENMRHDPRHTVRKTGQGVYPPRSVPRSSVMLMRQLSRQDPCSSVILAAPCSMLMHPDGWFGAPRSRRLGQRMMRQAPGAKLIS</sequence>
<comment type="caution">
    <text evidence="2">The sequence shown here is derived from an EMBL/GenBank/DDBJ whole genome shotgun (WGS) entry which is preliminary data.</text>
</comment>
<gene>
    <name evidence="2" type="ORF">TanjilG_06151</name>
</gene>
<proteinExistence type="predicted"/>
<dbReference type="EMBL" id="MLAU01028304">
    <property type="protein sequence ID" value="OIW21533.1"/>
    <property type="molecule type" value="Genomic_DNA"/>
</dbReference>
<protein>
    <submittedName>
        <fullName evidence="2">Uncharacterized protein</fullName>
    </submittedName>
</protein>
<evidence type="ECO:0000256" key="1">
    <source>
        <dbReference type="SAM" id="MobiDB-lite"/>
    </source>
</evidence>
<dbReference type="Proteomes" id="UP000188354">
    <property type="component" value="Unassembled WGS sequence"/>
</dbReference>
<reference evidence="2 3" key="1">
    <citation type="journal article" date="2017" name="Plant Biotechnol. J.">
        <title>A comprehensive draft genome sequence for lupin (Lupinus angustifolius), an emerging health food: insights into plant-microbe interactions and legume evolution.</title>
        <authorList>
            <person name="Hane J.K."/>
            <person name="Ming Y."/>
            <person name="Kamphuis L.G."/>
            <person name="Nelson M.N."/>
            <person name="Garg G."/>
            <person name="Atkins C.A."/>
            <person name="Bayer P.E."/>
            <person name="Bravo A."/>
            <person name="Bringans S."/>
            <person name="Cannon S."/>
            <person name="Edwards D."/>
            <person name="Foley R."/>
            <person name="Gao L.L."/>
            <person name="Harrison M.J."/>
            <person name="Huang W."/>
            <person name="Hurgobin B."/>
            <person name="Li S."/>
            <person name="Liu C.W."/>
            <person name="McGrath A."/>
            <person name="Morahan G."/>
            <person name="Murray J."/>
            <person name="Weller J."/>
            <person name="Jian J."/>
            <person name="Singh K.B."/>
        </authorList>
    </citation>
    <scope>NUCLEOTIDE SEQUENCE [LARGE SCALE GENOMIC DNA]</scope>
    <source>
        <strain evidence="3">cv. Tanjil</strain>
        <tissue evidence="2">Whole plant</tissue>
    </source>
</reference>
<dbReference type="Gramene" id="OIW21533">
    <property type="protein sequence ID" value="OIW21533"/>
    <property type="gene ID" value="TanjilG_06151"/>
</dbReference>
<name>A0A394DF83_LUPAN</name>
<keyword evidence="3" id="KW-1185">Reference proteome</keyword>
<feature type="region of interest" description="Disordered" evidence="1">
    <location>
        <begin position="10"/>
        <end position="34"/>
    </location>
</feature>
<dbReference type="AlphaFoldDB" id="A0A394DF83"/>
<organism evidence="2 3">
    <name type="scientific">Lupinus angustifolius</name>
    <name type="common">Narrow-leaved blue lupine</name>
    <dbReference type="NCBI Taxonomy" id="3871"/>
    <lineage>
        <taxon>Eukaryota</taxon>
        <taxon>Viridiplantae</taxon>
        <taxon>Streptophyta</taxon>
        <taxon>Embryophyta</taxon>
        <taxon>Tracheophyta</taxon>
        <taxon>Spermatophyta</taxon>
        <taxon>Magnoliopsida</taxon>
        <taxon>eudicotyledons</taxon>
        <taxon>Gunneridae</taxon>
        <taxon>Pentapetalae</taxon>
        <taxon>rosids</taxon>
        <taxon>fabids</taxon>
        <taxon>Fabales</taxon>
        <taxon>Fabaceae</taxon>
        <taxon>Papilionoideae</taxon>
        <taxon>50 kb inversion clade</taxon>
        <taxon>genistoids sensu lato</taxon>
        <taxon>core genistoids</taxon>
        <taxon>Genisteae</taxon>
        <taxon>Lupinus</taxon>
    </lineage>
</organism>